<reference evidence="3" key="1">
    <citation type="submission" date="2016-10" db="EMBL/GenBank/DDBJ databases">
        <authorList>
            <person name="Varghese N."/>
            <person name="Submissions S."/>
        </authorList>
    </citation>
    <scope>NUCLEOTIDE SEQUENCE [LARGE SCALE GENOMIC DNA]</scope>
    <source>
        <strain evidence="3">DSM 13327</strain>
    </source>
</reference>
<dbReference type="InterPro" id="IPR000510">
    <property type="entry name" value="Nase/OxRdtase_comp1"/>
</dbReference>
<feature type="domain" description="Nitrogenase/oxidoreductase component 1" evidence="1">
    <location>
        <begin position="12"/>
        <end position="444"/>
    </location>
</feature>
<accession>A0A1I4GMP9</accession>
<dbReference type="InterPro" id="IPR049939">
    <property type="entry name" value="NifE-like"/>
</dbReference>
<evidence type="ECO:0000313" key="2">
    <source>
        <dbReference type="EMBL" id="SFL31332.1"/>
    </source>
</evidence>
<evidence type="ECO:0000313" key="3">
    <source>
        <dbReference type="Proteomes" id="UP000199520"/>
    </source>
</evidence>
<organism evidence="2 3">
    <name type="scientific">Pelosinus propionicus DSM 13327</name>
    <dbReference type="NCBI Taxonomy" id="1123291"/>
    <lineage>
        <taxon>Bacteria</taxon>
        <taxon>Bacillati</taxon>
        <taxon>Bacillota</taxon>
        <taxon>Negativicutes</taxon>
        <taxon>Selenomonadales</taxon>
        <taxon>Sporomusaceae</taxon>
        <taxon>Pelosinus</taxon>
    </lineage>
</organism>
<proteinExistence type="predicted"/>
<sequence length="448" mass="48999">MKHFIERPRFTCALGGAIATVTALPRAVHILHAPPGCAGNTAWTQMGGCGLQVGGYCGGISIPGTNVQEREVVFGGSDRLEEQIQNTLKVMDADLYVVLTSCVAEIIGDDVDSVIAPFQNDETQIISAETGGFKGNSYLGYEIVLESILKNYVTRGEATVKGRVNLWGIAPSFDVFWRGNLEGLRQLLSRLGLEVNTFFTVDDHLDGIRQASSAQLNIVVSDVLGWQAAEISQELHGIPYLVSPLPIGPSASDLFLRRVGEALSLREALIEEVITTENQRYYKLLEPLTDCYNDMDLQRYAAVVGDSNYATAITAFLENDFGWLPQVIVITDTLIEEQQERIINRLSSLKSGRIPKIIFKGDSTDIAKCIKDHWEGSKTQYGKYVNALSPAFVVGSSLDRPLAQELGAAHLSISFPVSNRAVIDRGYTGYQGGLRLIEDLISAIIVNR</sequence>
<name>A0A1I4GMP9_9FIRM</name>
<dbReference type="EMBL" id="FOTS01000001">
    <property type="protein sequence ID" value="SFL31332.1"/>
    <property type="molecule type" value="Genomic_DNA"/>
</dbReference>
<dbReference type="GO" id="GO:0016491">
    <property type="term" value="F:oxidoreductase activity"/>
    <property type="evidence" value="ECO:0007669"/>
    <property type="project" value="InterPro"/>
</dbReference>
<dbReference type="Pfam" id="PF00148">
    <property type="entry name" value="Oxidored_nitro"/>
    <property type="match status" value="1"/>
</dbReference>
<dbReference type="AlphaFoldDB" id="A0A1I4GMP9"/>
<dbReference type="STRING" id="1123291.SAMN04490355_100153"/>
<gene>
    <name evidence="2" type="ORF">SAMN04490355_100153</name>
</gene>
<dbReference type="Proteomes" id="UP000199520">
    <property type="component" value="Unassembled WGS sequence"/>
</dbReference>
<dbReference type="PANTHER" id="PTHR42956">
    <property type="entry name" value="NITROGENASE IRON-MOLYBDENUM COFACTOR BIOSYNTHESIS PROTEIN NIFE"/>
    <property type="match status" value="1"/>
</dbReference>
<dbReference type="RefSeq" id="WP_090931797.1">
    <property type="nucleotide sequence ID" value="NZ_FOTS01000001.1"/>
</dbReference>
<evidence type="ECO:0000259" key="1">
    <source>
        <dbReference type="Pfam" id="PF00148"/>
    </source>
</evidence>
<dbReference type="OrthoDB" id="9802175at2"/>
<keyword evidence="3" id="KW-1185">Reference proteome</keyword>
<dbReference type="PANTHER" id="PTHR42956:SF1">
    <property type="entry name" value="NITROGENASE IRON-MOLYBDENUM COFACTOR BIOSYNTHESIS PROTEIN NIFE"/>
    <property type="match status" value="1"/>
</dbReference>
<protein>
    <submittedName>
        <fullName evidence="2">Nitrogenase molybdenum-iron protein beta chain</fullName>
    </submittedName>
</protein>
<dbReference type="SUPFAM" id="SSF53807">
    <property type="entry name" value="Helical backbone' metal receptor"/>
    <property type="match status" value="1"/>
</dbReference>
<dbReference type="Gene3D" id="3.40.50.1980">
    <property type="entry name" value="Nitrogenase molybdenum iron protein domain"/>
    <property type="match status" value="3"/>
</dbReference>